<proteinExistence type="predicted"/>
<dbReference type="InterPro" id="IPR018849">
    <property type="entry name" value="Urb2/Npa2_C"/>
</dbReference>
<dbReference type="GO" id="GO:0042254">
    <property type="term" value="P:ribosome biogenesis"/>
    <property type="evidence" value="ECO:0007669"/>
    <property type="project" value="TreeGrafter"/>
</dbReference>
<dbReference type="InterPro" id="IPR052609">
    <property type="entry name" value="Ribosome_Biogenesis_Reg"/>
</dbReference>
<reference evidence="3" key="2">
    <citation type="submission" date="2023-06" db="EMBL/GenBank/DDBJ databases">
        <authorList>
            <consortium name="Lawrence Berkeley National Laboratory"/>
            <person name="Mondo S.J."/>
            <person name="Hensen N."/>
            <person name="Bonometti L."/>
            <person name="Westerberg I."/>
            <person name="Brannstrom I.O."/>
            <person name="Guillou S."/>
            <person name="Cros-Aarteil S."/>
            <person name="Calhoun S."/>
            <person name="Haridas S."/>
            <person name="Kuo A."/>
            <person name="Pangilinan J."/>
            <person name="Riley R."/>
            <person name="Labutti K."/>
            <person name="Andreopoulos B."/>
            <person name="Lipzen A."/>
            <person name="Chen C."/>
            <person name="Yanf M."/>
            <person name="Daum C."/>
            <person name="Ng V."/>
            <person name="Clum A."/>
            <person name="Steindorff A."/>
            <person name="Ohm R."/>
            <person name="Martin F."/>
            <person name="Silar P."/>
            <person name="Natvig D."/>
            <person name="Lalanne C."/>
            <person name="Gautier V."/>
            <person name="Ament-Velasquez S.L."/>
            <person name="Kruys A."/>
            <person name="Hutchinson M.I."/>
            <person name="Powell A.J."/>
            <person name="Barry K."/>
            <person name="Miller A.N."/>
            <person name="Grigoriev I.V."/>
            <person name="Debuchy R."/>
            <person name="Gladieux P."/>
            <person name="Thoren M.H."/>
            <person name="Johannesson H."/>
        </authorList>
    </citation>
    <scope>NUCLEOTIDE SEQUENCE</scope>
    <source>
        <strain evidence="3">PSN324</strain>
    </source>
</reference>
<reference evidence="3" key="1">
    <citation type="journal article" date="2023" name="Mol. Phylogenet. Evol.">
        <title>Genome-scale phylogeny and comparative genomics of the fungal order Sordariales.</title>
        <authorList>
            <person name="Hensen N."/>
            <person name="Bonometti L."/>
            <person name="Westerberg I."/>
            <person name="Brannstrom I.O."/>
            <person name="Guillou S."/>
            <person name="Cros-Aarteil S."/>
            <person name="Calhoun S."/>
            <person name="Haridas S."/>
            <person name="Kuo A."/>
            <person name="Mondo S."/>
            <person name="Pangilinan J."/>
            <person name="Riley R."/>
            <person name="LaButti K."/>
            <person name="Andreopoulos B."/>
            <person name="Lipzen A."/>
            <person name="Chen C."/>
            <person name="Yan M."/>
            <person name="Daum C."/>
            <person name="Ng V."/>
            <person name="Clum A."/>
            <person name="Steindorff A."/>
            <person name="Ohm R.A."/>
            <person name="Martin F."/>
            <person name="Silar P."/>
            <person name="Natvig D.O."/>
            <person name="Lalanne C."/>
            <person name="Gautier V."/>
            <person name="Ament-Velasquez S.L."/>
            <person name="Kruys A."/>
            <person name="Hutchinson M.I."/>
            <person name="Powell A.J."/>
            <person name="Barry K."/>
            <person name="Miller A.N."/>
            <person name="Grigoriev I.V."/>
            <person name="Debuchy R."/>
            <person name="Gladieux P."/>
            <person name="Hiltunen Thoren M."/>
            <person name="Johannesson H."/>
        </authorList>
    </citation>
    <scope>NUCLEOTIDE SEQUENCE</scope>
    <source>
        <strain evidence="3">PSN324</strain>
    </source>
</reference>
<feature type="region of interest" description="Disordered" evidence="1">
    <location>
        <begin position="114"/>
        <end position="149"/>
    </location>
</feature>
<dbReference type="PANTHER" id="PTHR15682">
    <property type="entry name" value="UNHEALTHY RIBOSOME BIOGENESIS PROTEIN 2 HOMOLOG"/>
    <property type="match status" value="1"/>
</dbReference>
<evidence type="ECO:0000256" key="1">
    <source>
        <dbReference type="SAM" id="MobiDB-lite"/>
    </source>
</evidence>
<evidence type="ECO:0000259" key="2">
    <source>
        <dbReference type="Pfam" id="PF10441"/>
    </source>
</evidence>
<dbReference type="Proteomes" id="UP001321749">
    <property type="component" value="Unassembled WGS sequence"/>
</dbReference>
<dbReference type="EMBL" id="MU865031">
    <property type="protein sequence ID" value="KAK4459646.1"/>
    <property type="molecule type" value="Genomic_DNA"/>
</dbReference>
<dbReference type="Pfam" id="PF10441">
    <property type="entry name" value="Urb2"/>
    <property type="match status" value="1"/>
</dbReference>
<comment type="caution">
    <text evidence="3">The sequence shown here is derived from an EMBL/GenBank/DDBJ whole genome shotgun (WGS) entry which is preliminary data.</text>
</comment>
<feature type="region of interest" description="Disordered" evidence="1">
    <location>
        <begin position="1053"/>
        <end position="1073"/>
    </location>
</feature>
<dbReference type="PANTHER" id="PTHR15682:SF2">
    <property type="entry name" value="UNHEALTHY RIBOSOME BIOGENESIS PROTEIN 2 HOMOLOG"/>
    <property type="match status" value="1"/>
</dbReference>
<feature type="domain" description="Nucleolar 27S pre-rRNA processing Urb2/Npa2 C-terminal" evidence="2">
    <location>
        <begin position="1165"/>
        <end position="1380"/>
    </location>
</feature>
<feature type="compositionally biased region" description="Polar residues" evidence="1">
    <location>
        <begin position="1056"/>
        <end position="1069"/>
    </location>
</feature>
<name>A0AAV9HII0_9PEZI</name>
<dbReference type="GO" id="GO:0005730">
    <property type="term" value="C:nucleolus"/>
    <property type="evidence" value="ECO:0007669"/>
    <property type="project" value="TreeGrafter"/>
</dbReference>
<gene>
    <name evidence="3" type="ORF">QBC42DRAFT_207554</name>
</gene>
<sequence>MGIGVRAGEAVLVKAVRALDQGDVETIPERLVCVWDALSEFNGGGFHAAEEMLLRWLLKNMTGSNSNAERVRRYPRTWDIMGATFARVPLFSLAKSLADRRFVNILQQTLKDIAEPQQETTQTNGAESDVEMHDAPSPESRSNPRKRKRTVSVSFNIAAQKLVKGCLQTAEAVFEALRVLLSRCDTKAAGNELPTHRMGAEHVKSLFSTSATEIMEILVPMLKLCRLAAKQTISEPLKEQSCWLSTFNAIWALHLQGPMDSTEIATHLSLLGTRLLGELTSVPRQVPLAIEKTTQKLWARDLRRFLARNMILPARAAFLNRKSQELVQLMVEMSSFSATITFPVLFDLVSGSSRDAAGDISIRSYETWVQIVFDAILKASNNVTPASTSLAAVRAMMEMAVARNTVLSIPSLRTVCKNYALQANGDDWGLLLSIVELNPDVFLLSDEGKALLDQVLDRTLRPELLSEADFSRAAKFIVLLAGGYAQAREVPTFIRTWYNHLSAAHPKGKLQPLWAQSELVSTFGCFLQSSLMSGQLVDLVDWLSSQTESAAKIHILAAISEGISQEAYVDAVDMASFRAVFTEKISKRDPQDVSACRWGVAENALIRITVEEAAKVWERIGSDLKKTLRKYPISQQDTFAAFKCCVAVWLANYAGAGHEEEAATLVCSFIERLEKASENTDADPHGSEGIITKETYIKWIISRWPQLVTLLVDRVGQFPEAILSAIKPGRAEDTSNLDVALTMSQLLCSSDNNLGSQKLTDALVNDFISLIDNSKAGKLGPAIKLAVQSLLEIPSEALSRTHRETAMKALVAHLPGESENAESIIVDYWRSVLALMVKLMERPTFYEGMSFSHLEAIGKCLLAMHRGSQDGMDMDEVTRDRDHFETLRQLAYLTIRQMTNGAIGERERTYLASAISMLKTNSQGSPDAISRVVLFKAFFSAIQQQPQALKKLKEAGLDIDGLSGNELLRQATSVVTSGKWPGKGLVGLLLALEALDGLEHATVQNALSETVPSLLEASNTLVENRLPGGWEIRMFLANYFPEALGSPFKVKLSAATPPSDQEATEQDGSASDAGEATLSQYVDAAVRNSDDTSKLGSLQELLLEENEAQDSTDRLYIVHRLVQHLKGSKPSESMASFDLSKAHSIFCHKLARTTSPAHFIWLAHTTEIILGQSPASMTQWNIELTLSTVSAISSQPHTQSLVSSLPKVYQSLSNLVETVIKRHRKRLDGHFHILLTALQSLLRLLLTRPYEARVGGITASHPTWEKHAKQFSRLVTLICEPTVASVSRSATDGKLESEKDKAKRYAGQYMYLVLMQYVKLQLECVVPHGVREALERGVYSIIDITPQDVLKIMSDGMDQSGRVIFKELYRQHQKFGKWTGV</sequence>
<evidence type="ECO:0000313" key="4">
    <source>
        <dbReference type="Proteomes" id="UP001321749"/>
    </source>
</evidence>
<protein>
    <submittedName>
        <fullName evidence="3">Nucleolar pre-ribosomal-associated protein 2</fullName>
    </submittedName>
</protein>
<keyword evidence="4" id="KW-1185">Reference proteome</keyword>
<accession>A0AAV9HII0</accession>
<feature type="compositionally biased region" description="Polar residues" evidence="1">
    <location>
        <begin position="117"/>
        <end position="126"/>
    </location>
</feature>
<organism evidence="3 4">
    <name type="scientific">Cladorrhinum samala</name>
    <dbReference type="NCBI Taxonomy" id="585594"/>
    <lineage>
        <taxon>Eukaryota</taxon>
        <taxon>Fungi</taxon>
        <taxon>Dikarya</taxon>
        <taxon>Ascomycota</taxon>
        <taxon>Pezizomycotina</taxon>
        <taxon>Sordariomycetes</taxon>
        <taxon>Sordariomycetidae</taxon>
        <taxon>Sordariales</taxon>
        <taxon>Podosporaceae</taxon>
        <taxon>Cladorrhinum</taxon>
    </lineage>
</organism>
<evidence type="ECO:0000313" key="3">
    <source>
        <dbReference type="EMBL" id="KAK4459646.1"/>
    </source>
</evidence>